<organism evidence="1 2">
    <name type="scientific">Protea cynaroides</name>
    <dbReference type="NCBI Taxonomy" id="273540"/>
    <lineage>
        <taxon>Eukaryota</taxon>
        <taxon>Viridiplantae</taxon>
        <taxon>Streptophyta</taxon>
        <taxon>Embryophyta</taxon>
        <taxon>Tracheophyta</taxon>
        <taxon>Spermatophyta</taxon>
        <taxon>Magnoliopsida</taxon>
        <taxon>Proteales</taxon>
        <taxon>Proteaceae</taxon>
        <taxon>Protea</taxon>
    </lineage>
</organism>
<comment type="caution">
    <text evidence="1">The sequence shown here is derived from an EMBL/GenBank/DDBJ whole genome shotgun (WGS) entry which is preliminary data.</text>
</comment>
<evidence type="ECO:0000313" key="2">
    <source>
        <dbReference type="Proteomes" id="UP001141806"/>
    </source>
</evidence>
<accession>A0A9Q0QXJ2</accession>
<sequence>MLIRKLTSQSLVDNRLRWWQPPAMLQRMWCLLRMSVSSRARPIGDLVLPCRSPPVLRTSSGRIVNMFLLSPQPIQPSSHVSTYATLIFPSPSSIYVPSSFRIVPPTLSPAPPVPFLFQYINSSPLCPLLVIQHLETACCFANLYSTVKDSSVFSPLAGQGPCGSPKQFRTSGPDVDVVETISNPTPVLPIVTSIGLCGSLYCGPFSSGRPPAISNSALPNSVSLRPALHIRTRTSPRFSASTGQSYKLPPIGRPLPLIIESSDVDSNAMTNEVDMVEDPPSTTDPWYL</sequence>
<keyword evidence="2" id="KW-1185">Reference proteome</keyword>
<proteinExistence type="predicted"/>
<name>A0A9Q0QXJ2_9MAGN</name>
<dbReference type="Proteomes" id="UP001141806">
    <property type="component" value="Unassembled WGS sequence"/>
</dbReference>
<dbReference type="EMBL" id="JAMYWD010000003">
    <property type="protein sequence ID" value="KAJ4975390.1"/>
    <property type="molecule type" value="Genomic_DNA"/>
</dbReference>
<dbReference type="AlphaFoldDB" id="A0A9Q0QXJ2"/>
<reference evidence="1" key="1">
    <citation type="journal article" date="2023" name="Plant J.">
        <title>The genome of the king protea, Protea cynaroides.</title>
        <authorList>
            <person name="Chang J."/>
            <person name="Duong T.A."/>
            <person name="Schoeman C."/>
            <person name="Ma X."/>
            <person name="Roodt D."/>
            <person name="Barker N."/>
            <person name="Li Z."/>
            <person name="Van de Peer Y."/>
            <person name="Mizrachi E."/>
        </authorList>
    </citation>
    <scope>NUCLEOTIDE SEQUENCE</scope>
    <source>
        <tissue evidence="1">Young leaves</tissue>
    </source>
</reference>
<evidence type="ECO:0000313" key="1">
    <source>
        <dbReference type="EMBL" id="KAJ4975390.1"/>
    </source>
</evidence>
<protein>
    <submittedName>
        <fullName evidence="1">Uncharacterized protein</fullName>
    </submittedName>
</protein>
<gene>
    <name evidence="1" type="ORF">NE237_000496</name>
</gene>